<reference evidence="1 2" key="1">
    <citation type="journal article" date="2024" name="Nat. Commun.">
        <title>Phylogenomics reveals the evolutionary origins of lichenization in chlorophyte algae.</title>
        <authorList>
            <person name="Puginier C."/>
            <person name="Libourel C."/>
            <person name="Otte J."/>
            <person name="Skaloud P."/>
            <person name="Haon M."/>
            <person name="Grisel S."/>
            <person name="Petersen M."/>
            <person name="Berrin J.G."/>
            <person name="Delaux P.M."/>
            <person name="Dal Grande F."/>
            <person name="Keller J."/>
        </authorList>
    </citation>
    <scope>NUCLEOTIDE SEQUENCE [LARGE SCALE GENOMIC DNA]</scope>
    <source>
        <strain evidence="1 2">SAG 2145</strain>
    </source>
</reference>
<gene>
    <name evidence="1" type="ORF">WJX74_006624</name>
</gene>
<comment type="caution">
    <text evidence="1">The sequence shown here is derived from an EMBL/GenBank/DDBJ whole genome shotgun (WGS) entry which is preliminary data.</text>
</comment>
<accession>A0AAW1Q2M3</accession>
<proteinExistence type="predicted"/>
<organism evidence="1 2">
    <name type="scientific">Apatococcus lobatus</name>
    <dbReference type="NCBI Taxonomy" id="904363"/>
    <lineage>
        <taxon>Eukaryota</taxon>
        <taxon>Viridiplantae</taxon>
        <taxon>Chlorophyta</taxon>
        <taxon>core chlorophytes</taxon>
        <taxon>Trebouxiophyceae</taxon>
        <taxon>Chlorellales</taxon>
        <taxon>Chlorellaceae</taxon>
        <taxon>Apatococcus</taxon>
    </lineage>
</organism>
<dbReference type="Proteomes" id="UP001438707">
    <property type="component" value="Unassembled WGS sequence"/>
</dbReference>
<evidence type="ECO:0000313" key="1">
    <source>
        <dbReference type="EMBL" id="KAK9816021.1"/>
    </source>
</evidence>
<sequence>MGTGMMATMTFCHARRCLPAFHDFLNKFQQGAATVNWKSKMVVMMERLRILCMVEGRMQGPSRLCRELQSANGRANRYIQISPRLLI</sequence>
<name>A0AAW1Q2M3_9CHLO</name>
<dbReference type="EMBL" id="JALJOS010000097">
    <property type="protein sequence ID" value="KAK9816021.1"/>
    <property type="molecule type" value="Genomic_DNA"/>
</dbReference>
<protein>
    <submittedName>
        <fullName evidence="1">Uncharacterized protein</fullName>
    </submittedName>
</protein>
<dbReference type="AlphaFoldDB" id="A0AAW1Q2M3"/>
<evidence type="ECO:0000313" key="2">
    <source>
        <dbReference type="Proteomes" id="UP001438707"/>
    </source>
</evidence>
<keyword evidence="2" id="KW-1185">Reference proteome</keyword>